<dbReference type="InterPro" id="IPR051624">
    <property type="entry name" value="RMD1/Sad1-interacting"/>
</dbReference>
<accession>G4Z0H4</accession>
<dbReference type="FunCoup" id="G4Z0H4">
    <property type="interactions" value="22"/>
</dbReference>
<reference evidence="4 5" key="1">
    <citation type="journal article" date="2006" name="Science">
        <title>Phytophthora genome sequences uncover evolutionary origins and mechanisms of pathogenesis.</title>
        <authorList>
            <person name="Tyler B.M."/>
            <person name="Tripathy S."/>
            <person name="Zhang X."/>
            <person name="Dehal P."/>
            <person name="Jiang R.H."/>
            <person name="Aerts A."/>
            <person name="Arredondo F.D."/>
            <person name="Baxter L."/>
            <person name="Bensasson D."/>
            <person name="Beynon J.L."/>
            <person name="Chapman J."/>
            <person name="Damasceno C.M."/>
            <person name="Dorrance A.E."/>
            <person name="Dou D."/>
            <person name="Dickerman A.W."/>
            <person name="Dubchak I.L."/>
            <person name="Garbelotto M."/>
            <person name="Gijzen M."/>
            <person name="Gordon S.G."/>
            <person name="Govers F."/>
            <person name="Grunwald N.J."/>
            <person name="Huang W."/>
            <person name="Ivors K.L."/>
            <person name="Jones R.W."/>
            <person name="Kamoun S."/>
            <person name="Krampis K."/>
            <person name="Lamour K.H."/>
            <person name="Lee M.K."/>
            <person name="McDonald W.H."/>
            <person name="Medina M."/>
            <person name="Meijer H.J."/>
            <person name="Nordberg E.K."/>
            <person name="Maclean D.J."/>
            <person name="Ospina-Giraldo M.D."/>
            <person name="Morris P.F."/>
            <person name="Phuntumart V."/>
            <person name="Putnam N.H."/>
            <person name="Rash S."/>
            <person name="Rose J.K."/>
            <person name="Sakihama Y."/>
            <person name="Salamov A.A."/>
            <person name="Savidor A."/>
            <person name="Scheuring C.F."/>
            <person name="Smith B.M."/>
            <person name="Sobral B.W."/>
            <person name="Terry A."/>
            <person name="Torto-Alalibo T.A."/>
            <person name="Win J."/>
            <person name="Xu Z."/>
            <person name="Zhang H."/>
            <person name="Grigoriev I.V."/>
            <person name="Rokhsar D.S."/>
            <person name="Boore J.L."/>
        </authorList>
    </citation>
    <scope>NUCLEOTIDE SEQUENCE [LARGE SCALE GENOMIC DNA]</scope>
    <source>
        <strain evidence="4 5">P6497</strain>
    </source>
</reference>
<dbReference type="AlphaFoldDB" id="G4Z0H4"/>
<dbReference type="GO" id="GO:0005739">
    <property type="term" value="C:mitochondrion"/>
    <property type="evidence" value="ECO:0007669"/>
    <property type="project" value="UniProtKB-ARBA"/>
</dbReference>
<comment type="similarity">
    <text evidence="1">Belongs to the RMD1/sif2 family.</text>
</comment>
<dbReference type="Proteomes" id="UP000002640">
    <property type="component" value="Unassembled WGS sequence"/>
</dbReference>
<evidence type="ECO:0000313" key="5">
    <source>
        <dbReference type="Proteomes" id="UP000002640"/>
    </source>
</evidence>
<keyword evidence="5" id="KW-1185">Reference proteome</keyword>
<name>G4Z0H4_PHYSP</name>
<feature type="domain" description="DUF155" evidence="3">
    <location>
        <begin position="220"/>
        <end position="386"/>
    </location>
</feature>
<dbReference type="InterPro" id="IPR003734">
    <property type="entry name" value="DUF155"/>
</dbReference>
<dbReference type="OMA" id="VEDMDYM"/>
<evidence type="ECO:0000259" key="3">
    <source>
        <dbReference type="Pfam" id="PF02582"/>
    </source>
</evidence>
<protein>
    <recommendedName>
        <fullName evidence="3">DUF155 domain-containing protein</fullName>
    </recommendedName>
</protein>
<proteinExistence type="inferred from homology"/>
<dbReference type="KEGG" id="psoj:PHYSODRAFT_482653"/>
<feature type="region of interest" description="Disordered" evidence="2">
    <location>
        <begin position="1"/>
        <end position="134"/>
    </location>
</feature>
<evidence type="ECO:0000256" key="1">
    <source>
        <dbReference type="ARBA" id="ARBA00008306"/>
    </source>
</evidence>
<gene>
    <name evidence="4" type="ORF">PHYSODRAFT_482653</name>
</gene>
<feature type="compositionally biased region" description="Acidic residues" evidence="2">
    <location>
        <begin position="65"/>
        <end position="74"/>
    </location>
</feature>
<feature type="compositionally biased region" description="Polar residues" evidence="2">
    <location>
        <begin position="19"/>
        <end position="38"/>
    </location>
</feature>
<dbReference type="Pfam" id="PF02582">
    <property type="entry name" value="DUF155"/>
    <property type="match status" value="1"/>
</dbReference>
<dbReference type="EMBL" id="JH159152">
    <property type="protein sequence ID" value="EGZ25260.1"/>
    <property type="molecule type" value="Genomic_DNA"/>
</dbReference>
<dbReference type="PANTHER" id="PTHR16255">
    <property type="entry name" value="REQUIRED FOR MEIOTIC NUCLEAR DIVISION PROTEIN 1 HOMOLOG"/>
    <property type="match status" value="1"/>
</dbReference>
<organism evidence="4 5">
    <name type="scientific">Phytophthora sojae (strain P6497)</name>
    <name type="common">Soybean stem and root rot agent</name>
    <name type="synonym">Phytophthora megasperma f. sp. glycines</name>
    <dbReference type="NCBI Taxonomy" id="1094619"/>
    <lineage>
        <taxon>Eukaryota</taxon>
        <taxon>Sar</taxon>
        <taxon>Stramenopiles</taxon>
        <taxon>Oomycota</taxon>
        <taxon>Peronosporomycetes</taxon>
        <taxon>Peronosporales</taxon>
        <taxon>Peronosporaceae</taxon>
        <taxon>Phytophthora</taxon>
    </lineage>
</organism>
<evidence type="ECO:0000256" key="2">
    <source>
        <dbReference type="SAM" id="MobiDB-lite"/>
    </source>
</evidence>
<sequence>MSSRGRRSPPQSLADPAANESSPLLVSGSISLNYNSDSAVYDRKEEEGASNGSRRFFGADSDGSSADDSDEHEDFSDLDRQFSPTSYRQQAPDAFRQIPRANWHGLGSRSKFKRSKPLPAPGTVSHTTRRSRMRTIKKQLREPPSAPKLRVSAYCTCDQLQLFKLLKWLERVETGQLPGGELHPDGWRHKMYMGAIHSSCAPAPNLAEGAPVPYQQKDAFYFATGCAVFWGLTRAEEQAHLVALGAFSVGPVKQVEVEDMDYTYGDASLICNDAITLSSNRASEKLAVSFAMAQSSKLDVFEERVEEAIRETKHVPQNLAATGSIQYSQSDISKLIGRLFIERSDVNLNSDMLDEPDFFWEDDEYEPLYKKVMKYLSVDNRVQILNTRLDILRELLDVLSQQLAHQHDTKLEMIVIWLIVAEVAVQVVWNILIKDILGFFPRSDTE</sequence>
<dbReference type="PANTHER" id="PTHR16255:SF1">
    <property type="entry name" value="REQUIRED FOR MEIOTIC NUCLEAR DIVISION PROTEIN 1 HOMOLOG"/>
    <property type="match status" value="1"/>
</dbReference>
<dbReference type="RefSeq" id="XP_009520548.1">
    <property type="nucleotide sequence ID" value="XM_009522253.1"/>
</dbReference>
<dbReference type="GeneID" id="20655525"/>
<evidence type="ECO:0000313" key="4">
    <source>
        <dbReference type="EMBL" id="EGZ25260.1"/>
    </source>
</evidence>
<dbReference type="InParanoid" id="G4Z0H4"/>
<dbReference type="SMR" id="G4Z0H4"/>